<feature type="transmembrane region" description="Helical" evidence="1">
    <location>
        <begin position="187"/>
        <end position="209"/>
    </location>
</feature>
<feature type="transmembrane region" description="Helical" evidence="1">
    <location>
        <begin position="136"/>
        <end position="159"/>
    </location>
</feature>
<dbReference type="Pfam" id="PF03929">
    <property type="entry name" value="PepSY_TM"/>
    <property type="match status" value="1"/>
</dbReference>
<dbReference type="InterPro" id="IPR005625">
    <property type="entry name" value="PepSY-ass_TM"/>
</dbReference>
<gene>
    <name evidence="2" type="ORF">NDI38_09345</name>
</gene>
<name>A0ABV0KHD5_9CYAN</name>
<comment type="caution">
    <text evidence="2">The sequence shown here is derived from an EMBL/GenBank/DDBJ whole genome shotgun (WGS) entry which is preliminary data.</text>
</comment>
<reference evidence="2 3" key="1">
    <citation type="submission" date="2022-04" db="EMBL/GenBank/DDBJ databases">
        <title>Positive selection, recombination, and allopatry shape intraspecific diversity of widespread and dominant cyanobacteria.</title>
        <authorList>
            <person name="Wei J."/>
            <person name="Shu W."/>
            <person name="Hu C."/>
        </authorList>
    </citation>
    <scope>NUCLEOTIDE SEQUENCE [LARGE SCALE GENOMIC DNA]</scope>
    <source>
        <strain evidence="2 3">AS-A4</strain>
    </source>
</reference>
<proteinExistence type="predicted"/>
<organism evidence="2 3">
    <name type="scientific">Stenomitos frigidus AS-A4</name>
    <dbReference type="NCBI Taxonomy" id="2933935"/>
    <lineage>
        <taxon>Bacteria</taxon>
        <taxon>Bacillati</taxon>
        <taxon>Cyanobacteriota</taxon>
        <taxon>Cyanophyceae</taxon>
        <taxon>Leptolyngbyales</taxon>
        <taxon>Leptolyngbyaceae</taxon>
        <taxon>Stenomitos</taxon>
    </lineage>
</organism>
<keyword evidence="1" id="KW-0472">Membrane</keyword>
<protein>
    <submittedName>
        <fullName evidence="2">PepSY domain-containing protein</fullName>
    </submittedName>
</protein>
<feature type="transmembrane region" description="Helical" evidence="1">
    <location>
        <begin position="330"/>
        <end position="351"/>
    </location>
</feature>
<feature type="transmembrane region" description="Helical" evidence="1">
    <location>
        <begin position="12"/>
        <end position="34"/>
    </location>
</feature>
<keyword evidence="3" id="KW-1185">Reference proteome</keyword>
<keyword evidence="1" id="KW-1133">Transmembrane helix</keyword>
<dbReference type="PANTHER" id="PTHR34219:SF3">
    <property type="entry name" value="BLL7967 PROTEIN"/>
    <property type="match status" value="1"/>
</dbReference>
<keyword evidence="1" id="KW-0812">Transmembrane</keyword>
<accession>A0ABV0KHD5</accession>
<dbReference type="EMBL" id="JAMPLM010000006">
    <property type="protein sequence ID" value="MEP1058641.1"/>
    <property type="molecule type" value="Genomic_DNA"/>
</dbReference>
<dbReference type="PANTHER" id="PTHR34219">
    <property type="entry name" value="IRON-REGULATED INNER MEMBRANE PROTEIN-RELATED"/>
    <property type="match status" value="1"/>
</dbReference>
<sequence>MRLRIPALILHRWIGLLVGLLLIIISLTGSLLIFSDELDHAFNPQLWHVEPQGAMQSHQELVESAKELYPALKVHRITVPSSPDVAYTVMMAGAKDDYTDVYLNPFNGEVLGSRPWKQTIGGFLIELHVHLLAGEFGMQMVGICGGLLLLMGITGLALWNGWRNLKYGLTIRWRAPWQLIHYDVHKAIGVLSVAFLSLIAATGMAMVFWTPFENAVYHLTQTSKPVEVASQVAMGKAPMAIDEILQKAEAALPGAKLFKFFPAKKPEATFNVWMHFPQEHEFNKDPYLYLDQYTGAALRVDNPKQASLATRIMSAQYILHVGNYGGWLTRMLYCLVGFAPLALAMTGFALWQRRRWQAAHRREAMQHSQRITAKP</sequence>
<dbReference type="Proteomes" id="UP001476950">
    <property type="component" value="Unassembled WGS sequence"/>
</dbReference>
<dbReference type="RefSeq" id="WP_190447294.1">
    <property type="nucleotide sequence ID" value="NZ_JAMPLM010000006.1"/>
</dbReference>
<evidence type="ECO:0000313" key="2">
    <source>
        <dbReference type="EMBL" id="MEP1058641.1"/>
    </source>
</evidence>
<evidence type="ECO:0000256" key="1">
    <source>
        <dbReference type="SAM" id="Phobius"/>
    </source>
</evidence>
<evidence type="ECO:0000313" key="3">
    <source>
        <dbReference type="Proteomes" id="UP001476950"/>
    </source>
</evidence>